<dbReference type="PANTHER" id="PTHR43229:SF2">
    <property type="entry name" value="NODULATION PROTEIN J"/>
    <property type="match status" value="1"/>
</dbReference>
<evidence type="ECO:0000256" key="3">
    <source>
        <dbReference type="ARBA" id="ARBA00022989"/>
    </source>
</evidence>
<feature type="transmembrane region" description="Helical" evidence="5">
    <location>
        <begin position="107"/>
        <end position="129"/>
    </location>
</feature>
<dbReference type="PANTHER" id="PTHR43229">
    <property type="entry name" value="NODULATION PROTEIN J"/>
    <property type="match status" value="1"/>
</dbReference>
<comment type="caution">
    <text evidence="7">The sequence shown here is derived from an EMBL/GenBank/DDBJ whole genome shotgun (WGS) entry which is preliminary data.</text>
</comment>
<sequence length="248" mass="26685">MWVNNFKDLLGNNTRFAIDSWIMAGILSVTSITTTMGAFGIMIEDKTKKISKDFLSAPFKRSQLAGGYIISSFIIGVIMSIVSLIVAEIYILANGGNLLGLISLLKLFGVMILSVFAGSAMVFFIVSFFKSSNAYATASTVIGTLIGFLTGIYLPIGSFPPAVQTAIKIFPISHAAALFRQIMMEVPISKAFANAPTQAITGFKQMMGIVFFFGDKELSPLISILVLIVTGVVFLALAVLNISIKKKQ</sequence>
<dbReference type="InterPro" id="IPR000412">
    <property type="entry name" value="ABC_2_transport"/>
</dbReference>
<organism evidence="7">
    <name type="scientific">marine sediment metagenome</name>
    <dbReference type="NCBI Taxonomy" id="412755"/>
    <lineage>
        <taxon>unclassified sequences</taxon>
        <taxon>metagenomes</taxon>
        <taxon>ecological metagenomes</taxon>
    </lineage>
</organism>
<feature type="transmembrane region" description="Helical" evidence="5">
    <location>
        <begin position="20"/>
        <end position="43"/>
    </location>
</feature>
<accession>X1E7N9</accession>
<proteinExistence type="predicted"/>
<dbReference type="GO" id="GO:0140359">
    <property type="term" value="F:ABC-type transporter activity"/>
    <property type="evidence" value="ECO:0007669"/>
    <property type="project" value="InterPro"/>
</dbReference>
<feature type="transmembrane region" description="Helical" evidence="5">
    <location>
        <begin position="136"/>
        <end position="156"/>
    </location>
</feature>
<keyword evidence="3 5" id="KW-1133">Transmembrane helix</keyword>
<dbReference type="Pfam" id="PF12698">
    <property type="entry name" value="ABC2_membrane_3"/>
    <property type="match status" value="1"/>
</dbReference>
<dbReference type="AlphaFoldDB" id="X1E7N9"/>
<dbReference type="GO" id="GO:0043190">
    <property type="term" value="C:ATP-binding cassette (ABC) transporter complex"/>
    <property type="evidence" value="ECO:0007669"/>
    <property type="project" value="InterPro"/>
</dbReference>
<dbReference type="PIRSF" id="PIRSF006648">
    <property type="entry name" value="DrrB"/>
    <property type="match status" value="1"/>
</dbReference>
<gene>
    <name evidence="7" type="ORF">S01H4_42276</name>
</gene>
<feature type="domain" description="ABC-2 type transporter transmembrane" evidence="6">
    <location>
        <begin position="22"/>
        <end position="240"/>
    </location>
</feature>
<name>X1E7N9_9ZZZZ</name>
<evidence type="ECO:0000313" key="7">
    <source>
        <dbReference type="EMBL" id="GAH04668.1"/>
    </source>
</evidence>
<feature type="transmembrane region" description="Helical" evidence="5">
    <location>
        <begin position="64"/>
        <end position="87"/>
    </location>
</feature>
<keyword evidence="4 5" id="KW-0472">Membrane</keyword>
<evidence type="ECO:0000259" key="6">
    <source>
        <dbReference type="Pfam" id="PF12698"/>
    </source>
</evidence>
<evidence type="ECO:0000256" key="1">
    <source>
        <dbReference type="ARBA" id="ARBA00004141"/>
    </source>
</evidence>
<dbReference type="InterPro" id="IPR051784">
    <property type="entry name" value="Nod_factor_ABC_transporter"/>
</dbReference>
<keyword evidence="2 5" id="KW-0812">Transmembrane</keyword>
<evidence type="ECO:0000256" key="2">
    <source>
        <dbReference type="ARBA" id="ARBA00022692"/>
    </source>
</evidence>
<feature type="transmembrane region" description="Helical" evidence="5">
    <location>
        <begin position="220"/>
        <end position="244"/>
    </location>
</feature>
<evidence type="ECO:0000256" key="4">
    <source>
        <dbReference type="ARBA" id="ARBA00023136"/>
    </source>
</evidence>
<comment type="subcellular location">
    <subcellularLocation>
        <location evidence="1">Membrane</location>
        <topology evidence="1">Multi-pass membrane protein</topology>
    </subcellularLocation>
</comment>
<reference evidence="7" key="1">
    <citation type="journal article" date="2014" name="Front. Microbiol.">
        <title>High frequency of phylogenetically diverse reductive dehalogenase-homologous genes in deep subseafloor sedimentary metagenomes.</title>
        <authorList>
            <person name="Kawai M."/>
            <person name="Futagami T."/>
            <person name="Toyoda A."/>
            <person name="Takaki Y."/>
            <person name="Nishi S."/>
            <person name="Hori S."/>
            <person name="Arai W."/>
            <person name="Tsubouchi T."/>
            <person name="Morono Y."/>
            <person name="Uchiyama I."/>
            <person name="Ito T."/>
            <person name="Fujiyama A."/>
            <person name="Inagaki F."/>
            <person name="Takami H."/>
        </authorList>
    </citation>
    <scope>NUCLEOTIDE SEQUENCE</scope>
    <source>
        <strain evidence="7">Expedition CK06-06</strain>
    </source>
</reference>
<dbReference type="EMBL" id="BART01023202">
    <property type="protein sequence ID" value="GAH04668.1"/>
    <property type="molecule type" value="Genomic_DNA"/>
</dbReference>
<dbReference type="InterPro" id="IPR013525">
    <property type="entry name" value="ABC2_TM"/>
</dbReference>
<evidence type="ECO:0000256" key="5">
    <source>
        <dbReference type="SAM" id="Phobius"/>
    </source>
</evidence>
<protein>
    <recommendedName>
        <fullName evidence="6">ABC-2 type transporter transmembrane domain-containing protein</fullName>
    </recommendedName>
</protein>